<protein>
    <submittedName>
        <fullName evidence="2">Uncharacterized protein</fullName>
    </submittedName>
</protein>
<sequence>MSDQSQSNPFGRKRSRDIDVEAVFGELARVQTSSLSMFRSPAVRDSLLPVNTFEDRLEAVHGKTNPDAGKQKASNTSQADLRTTMASANRTLARIASEALPEQELPKRTAVSGTSARK</sequence>
<evidence type="ECO:0000256" key="1">
    <source>
        <dbReference type="SAM" id="MobiDB-lite"/>
    </source>
</evidence>
<accession>A0A4S4M5R2</accession>
<feature type="compositionally biased region" description="Polar residues" evidence="1">
    <location>
        <begin position="72"/>
        <end position="90"/>
    </location>
</feature>
<dbReference type="Proteomes" id="UP000308730">
    <property type="component" value="Unassembled WGS sequence"/>
</dbReference>
<comment type="caution">
    <text evidence="2">The sequence shown here is derived from an EMBL/GenBank/DDBJ whole genome shotgun (WGS) entry which is preliminary data.</text>
</comment>
<keyword evidence="3" id="KW-1185">Reference proteome</keyword>
<dbReference type="EMBL" id="SGPM01000489">
    <property type="protein sequence ID" value="THH20519.1"/>
    <property type="molecule type" value="Genomic_DNA"/>
</dbReference>
<dbReference type="AlphaFoldDB" id="A0A4S4M5R2"/>
<reference evidence="2 3" key="1">
    <citation type="submission" date="2019-02" db="EMBL/GenBank/DDBJ databases">
        <title>Genome sequencing of the rare red list fungi Antrodiella citrinella (Flaviporus citrinellus).</title>
        <authorList>
            <person name="Buettner E."/>
            <person name="Kellner H."/>
        </authorList>
    </citation>
    <scope>NUCLEOTIDE SEQUENCE [LARGE SCALE GENOMIC DNA]</scope>
    <source>
        <strain evidence="2 3">DSM 108506</strain>
    </source>
</reference>
<feature type="region of interest" description="Disordered" evidence="1">
    <location>
        <begin position="59"/>
        <end position="118"/>
    </location>
</feature>
<proteinExistence type="predicted"/>
<evidence type="ECO:0000313" key="2">
    <source>
        <dbReference type="EMBL" id="THH20519.1"/>
    </source>
</evidence>
<evidence type="ECO:0000313" key="3">
    <source>
        <dbReference type="Proteomes" id="UP000308730"/>
    </source>
</evidence>
<organism evidence="2 3">
    <name type="scientific">Antrodiella citrinella</name>
    <dbReference type="NCBI Taxonomy" id="2447956"/>
    <lineage>
        <taxon>Eukaryota</taxon>
        <taxon>Fungi</taxon>
        <taxon>Dikarya</taxon>
        <taxon>Basidiomycota</taxon>
        <taxon>Agaricomycotina</taxon>
        <taxon>Agaricomycetes</taxon>
        <taxon>Polyporales</taxon>
        <taxon>Steccherinaceae</taxon>
        <taxon>Antrodiella</taxon>
    </lineage>
</organism>
<name>A0A4S4M5R2_9APHY</name>
<gene>
    <name evidence="2" type="ORF">EUX98_g8569</name>
</gene>